<name>A0ACC0W798_9STRA</name>
<proteinExistence type="predicted"/>
<accession>A0ACC0W798</accession>
<protein>
    <submittedName>
        <fullName evidence="1">Uncharacterized protein</fullName>
    </submittedName>
</protein>
<keyword evidence="2" id="KW-1185">Reference proteome</keyword>
<evidence type="ECO:0000313" key="1">
    <source>
        <dbReference type="EMBL" id="KAI9914695.1"/>
    </source>
</evidence>
<dbReference type="Proteomes" id="UP001163321">
    <property type="component" value="Chromosome 3"/>
</dbReference>
<gene>
    <name evidence="1" type="ORF">PsorP6_006805</name>
</gene>
<comment type="caution">
    <text evidence="1">The sequence shown here is derived from an EMBL/GenBank/DDBJ whole genome shotgun (WGS) entry which is preliminary data.</text>
</comment>
<organism evidence="1 2">
    <name type="scientific">Peronosclerospora sorghi</name>
    <dbReference type="NCBI Taxonomy" id="230839"/>
    <lineage>
        <taxon>Eukaryota</taxon>
        <taxon>Sar</taxon>
        <taxon>Stramenopiles</taxon>
        <taxon>Oomycota</taxon>
        <taxon>Peronosporomycetes</taxon>
        <taxon>Peronosporales</taxon>
        <taxon>Peronosporaceae</taxon>
        <taxon>Peronosclerospora</taxon>
    </lineage>
</organism>
<sequence length="465" mass="51732">MGRDGVCGTAAILIEAVVYLEATVDPEWLDPCWKAFPLPSVKNAITTVTIAFVAMRLYSLDEAISYGRVKRASKRNNRTISRMSARQAQKSVFRCDNSTSAANGTTRSDLPLFISTSSPGVVALATKMIQKILEVQIERSWKTLMYRKAPRKVDAIASLTEEQVEQWIQASLSQIAAASEPCRSGSLGPPKSRKRHAPTSATVSRSVAHPHNPEVVELRCYQMKTLEHCFRLGAHRIGRSAQVSSIYSISSGGTSWPGPLQLPCRVYLVTQRCSNIPWISGRSSYDRVVGIMTNDFEQLVRNVNLVWDNCFTFNRRDADIAESSTRLQSISNRLFEQWITIVPLYTPVTHLASEELCRNCGQMHAQESMLLCDSCDAAYHAFCIVPPLPAIPGEWRKLNDHVQETWSNIYGDSQDLNSHHAGGEKVLDVPPALKKEICSSGARVAFSLHNWDSIPKYINSDMDAT</sequence>
<reference evidence="1 2" key="1">
    <citation type="journal article" date="2022" name="bioRxiv">
        <title>The genome of the oomycete Peronosclerospora sorghi, a cosmopolitan pathogen of maize and sorghum, is inflated with dispersed pseudogenes.</title>
        <authorList>
            <person name="Fletcher K."/>
            <person name="Martin F."/>
            <person name="Isakeit T."/>
            <person name="Cavanaugh K."/>
            <person name="Magill C."/>
            <person name="Michelmore R."/>
        </authorList>
    </citation>
    <scope>NUCLEOTIDE SEQUENCE [LARGE SCALE GENOMIC DNA]</scope>
    <source>
        <strain evidence="1">P6</strain>
    </source>
</reference>
<evidence type="ECO:0000313" key="2">
    <source>
        <dbReference type="Proteomes" id="UP001163321"/>
    </source>
</evidence>
<dbReference type="EMBL" id="CM047582">
    <property type="protein sequence ID" value="KAI9914695.1"/>
    <property type="molecule type" value="Genomic_DNA"/>
</dbReference>